<proteinExistence type="predicted"/>
<dbReference type="AlphaFoldDB" id="A0A223S0H1"/>
<name>A0A223S0H1_9ACTN</name>
<dbReference type="KEGG" id="ngv:CDO52_01260"/>
<protein>
    <submittedName>
        <fullName evidence="1">Antitoxin VapB</fullName>
    </submittedName>
</protein>
<accession>A0A223S0H1</accession>
<dbReference type="EMBL" id="CP022753">
    <property type="protein sequence ID" value="ASU81604.1"/>
    <property type="molecule type" value="Genomic_DNA"/>
</dbReference>
<dbReference type="RefSeq" id="WP_017619613.1">
    <property type="nucleotide sequence ID" value="NZ_ANBG01000250.1"/>
</dbReference>
<sequence>MTLTQIDIDSDALAEAMHLSGARTKKETVNTALREYTARHRRIAALERYANLASGWDYEEWRRHRDEAKGSGA</sequence>
<evidence type="ECO:0000313" key="2">
    <source>
        <dbReference type="Proteomes" id="UP000215005"/>
    </source>
</evidence>
<dbReference type="Pfam" id="PF09957">
    <property type="entry name" value="VapB_antitoxin"/>
    <property type="match status" value="1"/>
</dbReference>
<organism evidence="1 2">
    <name type="scientific">Nocardiopsis gilva YIM 90087</name>
    <dbReference type="NCBI Taxonomy" id="1235441"/>
    <lineage>
        <taxon>Bacteria</taxon>
        <taxon>Bacillati</taxon>
        <taxon>Actinomycetota</taxon>
        <taxon>Actinomycetes</taxon>
        <taxon>Streptosporangiales</taxon>
        <taxon>Nocardiopsidaceae</taxon>
        <taxon>Nocardiopsis</taxon>
    </lineage>
</organism>
<evidence type="ECO:0000313" key="1">
    <source>
        <dbReference type="EMBL" id="ASU81604.1"/>
    </source>
</evidence>
<gene>
    <name evidence="1" type="ORF">CDO52_01260</name>
</gene>
<keyword evidence="2" id="KW-1185">Reference proteome</keyword>
<dbReference type="InterPro" id="IPR019239">
    <property type="entry name" value="VapB_antitoxin"/>
</dbReference>
<reference evidence="1 2" key="1">
    <citation type="submission" date="2017-08" db="EMBL/GenBank/DDBJ databases">
        <title>The complete genome sequence of Nocardiopsis gilva YIM 90087.</title>
        <authorList>
            <person name="Yin M."/>
            <person name="Tang S."/>
        </authorList>
    </citation>
    <scope>NUCLEOTIDE SEQUENCE [LARGE SCALE GENOMIC DNA]</scope>
    <source>
        <strain evidence="1 2">YIM 90087</strain>
    </source>
</reference>
<dbReference type="OrthoDB" id="4563074at2"/>
<dbReference type="Proteomes" id="UP000215005">
    <property type="component" value="Chromosome"/>
</dbReference>